<dbReference type="InterPro" id="IPR005225">
    <property type="entry name" value="Small_GTP-bd"/>
</dbReference>
<dbReference type="EMBL" id="JAGFBR010000017">
    <property type="protein sequence ID" value="KAH0452325.1"/>
    <property type="molecule type" value="Genomic_DNA"/>
</dbReference>
<dbReference type="InterPro" id="IPR002885">
    <property type="entry name" value="PPR_rpt"/>
</dbReference>
<feature type="repeat" description="PPR" evidence="2">
    <location>
        <begin position="197"/>
        <end position="227"/>
    </location>
</feature>
<dbReference type="GO" id="GO:0003729">
    <property type="term" value="F:mRNA binding"/>
    <property type="evidence" value="ECO:0007669"/>
    <property type="project" value="TreeGrafter"/>
</dbReference>
<dbReference type="GO" id="GO:0003924">
    <property type="term" value="F:GTPase activity"/>
    <property type="evidence" value="ECO:0007669"/>
    <property type="project" value="InterPro"/>
</dbReference>
<dbReference type="PROSITE" id="PS51375">
    <property type="entry name" value="PPR"/>
    <property type="match status" value="2"/>
</dbReference>
<dbReference type="SMART" id="SM00174">
    <property type="entry name" value="RHO"/>
    <property type="match status" value="1"/>
</dbReference>
<dbReference type="SUPFAM" id="SSF52540">
    <property type="entry name" value="P-loop containing nucleoside triphosphate hydrolases"/>
    <property type="match status" value="1"/>
</dbReference>
<evidence type="ECO:0000256" key="2">
    <source>
        <dbReference type="PROSITE-ProRule" id="PRU00708"/>
    </source>
</evidence>
<keyword evidence="4" id="KW-1185">Reference proteome</keyword>
<dbReference type="PROSITE" id="PS51421">
    <property type="entry name" value="RAS"/>
    <property type="match status" value="1"/>
</dbReference>
<evidence type="ECO:0000313" key="3">
    <source>
        <dbReference type="EMBL" id="KAH0452325.1"/>
    </source>
</evidence>
<dbReference type="InterPro" id="IPR011990">
    <property type="entry name" value="TPR-like_helical_dom_sf"/>
</dbReference>
<dbReference type="SMART" id="SM00173">
    <property type="entry name" value="RAS"/>
    <property type="match status" value="1"/>
</dbReference>
<dbReference type="PANTHER" id="PTHR47933:SF11">
    <property type="entry name" value="PENTATRICOPEPTIDE REPEAT-CONTAINING PROTEIN 2"/>
    <property type="match status" value="1"/>
</dbReference>
<dbReference type="Proteomes" id="UP000775213">
    <property type="component" value="Unassembled WGS sequence"/>
</dbReference>
<dbReference type="Gene3D" id="3.40.50.300">
    <property type="entry name" value="P-loop containing nucleotide triphosphate hydrolases"/>
    <property type="match status" value="1"/>
</dbReference>
<dbReference type="InterPro" id="IPR051240">
    <property type="entry name" value="Mito_RNA-Proc/Resp"/>
</dbReference>
<accession>A0AAV7FRS5</accession>
<dbReference type="InterPro" id="IPR001806">
    <property type="entry name" value="Small_GTPase"/>
</dbReference>
<evidence type="ECO:0000256" key="1">
    <source>
        <dbReference type="ARBA" id="ARBA00022737"/>
    </source>
</evidence>
<evidence type="ECO:0008006" key="5">
    <source>
        <dbReference type="Google" id="ProtNLM"/>
    </source>
</evidence>
<dbReference type="NCBIfam" id="TIGR00231">
    <property type="entry name" value="small_GTP"/>
    <property type="match status" value="1"/>
</dbReference>
<dbReference type="PRINTS" id="PR00449">
    <property type="entry name" value="RASTRNSFRMNG"/>
</dbReference>
<dbReference type="AlphaFoldDB" id="A0AAV7FRS5"/>
<comment type="caution">
    <text evidence="3">The sequence shown here is derived from an EMBL/GenBank/DDBJ whole genome shotgun (WGS) entry which is preliminary data.</text>
</comment>
<name>A0AAV7FRS5_DENCH</name>
<feature type="repeat" description="PPR" evidence="2">
    <location>
        <begin position="122"/>
        <end position="156"/>
    </location>
</feature>
<dbReference type="FunFam" id="3.40.50.300:FF:001447">
    <property type="entry name" value="Ras-related protein Rab-1B"/>
    <property type="match status" value="1"/>
</dbReference>
<sequence>MLDLGFKLTASTCEILIYGLFRDGRNEEACELLMNLMAKGVVRDEFDCLVLIKKLCEEGKAEKGLEILRLFWEKGKSVGVVTCTTLIEGLKNSGKLDEAYGVMQKKMVEWFEKMPEFGLSPDDITYSSMIDAYGHMGNVEMALALYNRACKEKWRLEPVTFVIVIGVYGASGNFNGALNVFENESTWEMRRQSMELNVVLYSMLLSLCADVGYIDETVEIFEEMKGLQDVCRPNSWSYSSFITVSSCAGNVEEAERMLDAMILGSYRAVTSAYYRGAVGALLVYDITKRQSFDHIPRWLEELRGHADKNIVIMLVGNKSDLQDQRAVSTEDAKEFAQKEGLFFLETSALEATNVESAFMTVLTEIFGIISKRNLSADGQSNGGSAPPLAGKKIVVAGPAQVIPKNRTCCQSS</sequence>
<keyword evidence="1" id="KW-0677">Repeat</keyword>
<dbReference type="GO" id="GO:0005525">
    <property type="term" value="F:GTP binding"/>
    <property type="evidence" value="ECO:0007669"/>
    <property type="project" value="InterPro"/>
</dbReference>
<dbReference type="Pfam" id="PF13041">
    <property type="entry name" value="PPR_2"/>
    <property type="match status" value="1"/>
</dbReference>
<protein>
    <recommendedName>
        <fullName evidence="5">Pentatricopeptide repeat-containing protein</fullName>
    </recommendedName>
</protein>
<organism evidence="3 4">
    <name type="scientific">Dendrobium chrysotoxum</name>
    <name type="common">Orchid</name>
    <dbReference type="NCBI Taxonomy" id="161865"/>
    <lineage>
        <taxon>Eukaryota</taxon>
        <taxon>Viridiplantae</taxon>
        <taxon>Streptophyta</taxon>
        <taxon>Embryophyta</taxon>
        <taxon>Tracheophyta</taxon>
        <taxon>Spermatophyta</taxon>
        <taxon>Magnoliopsida</taxon>
        <taxon>Liliopsida</taxon>
        <taxon>Asparagales</taxon>
        <taxon>Orchidaceae</taxon>
        <taxon>Epidendroideae</taxon>
        <taxon>Malaxideae</taxon>
        <taxon>Dendrobiinae</taxon>
        <taxon>Dendrobium</taxon>
    </lineage>
</organism>
<dbReference type="Pfam" id="PF00071">
    <property type="entry name" value="Ras"/>
    <property type="match status" value="1"/>
</dbReference>
<dbReference type="PROSITE" id="PS51419">
    <property type="entry name" value="RAB"/>
    <property type="match status" value="1"/>
</dbReference>
<dbReference type="NCBIfam" id="TIGR00756">
    <property type="entry name" value="PPR"/>
    <property type="match status" value="1"/>
</dbReference>
<dbReference type="Pfam" id="PF01535">
    <property type="entry name" value="PPR"/>
    <property type="match status" value="2"/>
</dbReference>
<reference evidence="3 4" key="1">
    <citation type="journal article" date="2021" name="Hortic Res">
        <title>Chromosome-scale assembly of the Dendrobium chrysotoxum genome enhances the understanding of orchid evolution.</title>
        <authorList>
            <person name="Zhang Y."/>
            <person name="Zhang G.Q."/>
            <person name="Zhang D."/>
            <person name="Liu X.D."/>
            <person name="Xu X.Y."/>
            <person name="Sun W.H."/>
            <person name="Yu X."/>
            <person name="Zhu X."/>
            <person name="Wang Z.W."/>
            <person name="Zhao X."/>
            <person name="Zhong W.Y."/>
            <person name="Chen H."/>
            <person name="Yin W.L."/>
            <person name="Huang T."/>
            <person name="Niu S.C."/>
            <person name="Liu Z.J."/>
        </authorList>
    </citation>
    <scope>NUCLEOTIDE SEQUENCE [LARGE SCALE GENOMIC DNA]</scope>
    <source>
        <strain evidence="3">Lindl</strain>
    </source>
</reference>
<proteinExistence type="predicted"/>
<dbReference type="PANTHER" id="PTHR47933">
    <property type="entry name" value="PENTATRICOPEPTIDE REPEAT-CONTAINING PROTEIN 1, MITOCHONDRIAL"/>
    <property type="match status" value="1"/>
</dbReference>
<gene>
    <name evidence="3" type="ORF">IEQ34_019624</name>
</gene>
<dbReference type="InterPro" id="IPR027417">
    <property type="entry name" value="P-loop_NTPase"/>
</dbReference>
<dbReference type="SMART" id="SM00175">
    <property type="entry name" value="RAB"/>
    <property type="match status" value="1"/>
</dbReference>
<dbReference type="Gene3D" id="1.25.40.10">
    <property type="entry name" value="Tetratricopeptide repeat domain"/>
    <property type="match status" value="3"/>
</dbReference>
<evidence type="ECO:0000313" key="4">
    <source>
        <dbReference type="Proteomes" id="UP000775213"/>
    </source>
</evidence>
<dbReference type="Pfam" id="PF13812">
    <property type="entry name" value="PPR_3"/>
    <property type="match status" value="1"/>
</dbReference>